<dbReference type="Gene3D" id="3.40.630.30">
    <property type="match status" value="1"/>
</dbReference>
<dbReference type="EMBL" id="CP038026">
    <property type="protein sequence ID" value="QBQ35261.1"/>
    <property type="molecule type" value="Genomic_DNA"/>
</dbReference>
<dbReference type="PANTHER" id="PTHR43877">
    <property type="entry name" value="AMINOALKYLPHOSPHONATE N-ACETYLTRANSFERASE-RELATED-RELATED"/>
    <property type="match status" value="1"/>
</dbReference>
<evidence type="ECO:0000313" key="4">
    <source>
        <dbReference type="EMBL" id="GGZ04574.1"/>
    </source>
</evidence>
<evidence type="ECO:0000313" key="5">
    <source>
        <dbReference type="EMBL" id="QBQ35261.1"/>
    </source>
</evidence>
<evidence type="ECO:0000259" key="3">
    <source>
        <dbReference type="PROSITE" id="PS51186"/>
    </source>
</evidence>
<dbReference type="PROSITE" id="PS51186">
    <property type="entry name" value="GNAT"/>
    <property type="match status" value="1"/>
</dbReference>
<dbReference type="Proteomes" id="UP000294359">
    <property type="component" value="Chromosome"/>
</dbReference>
<proteinExistence type="predicted"/>
<reference evidence="4" key="1">
    <citation type="journal article" date="2014" name="Int. J. Syst. Evol. Microbiol.">
        <title>Complete genome sequence of Corynebacterium casei LMG S-19264T (=DSM 44701T), isolated from a smear-ripened cheese.</title>
        <authorList>
            <consortium name="US DOE Joint Genome Institute (JGI-PGF)"/>
            <person name="Walter F."/>
            <person name="Albersmeier A."/>
            <person name="Kalinowski J."/>
            <person name="Ruckert C."/>
        </authorList>
    </citation>
    <scope>NUCLEOTIDE SEQUENCE</scope>
    <source>
        <strain evidence="4">KCTC 12344</strain>
    </source>
</reference>
<dbReference type="CDD" id="cd04301">
    <property type="entry name" value="NAT_SF"/>
    <property type="match status" value="1"/>
</dbReference>
<accession>A0A4P7B9N5</accession>
<dbReference type="Proteomes" id="UP000619512">
    <property type="component" value="Unassembled WGS sequence"/>
</dbReference>
<dbReference type="AlphaFoldDB" id="A0A4P7B9N5"/>
<reference evidence="4" key="3">
    <citation type="submission" date="2022-12" db="EMBL/GenBank/DDBJ databases">
        <authorList>
            <person name="Sun Q."/>
            <person name="Kim S."/>
        </authorList>
    </citation>
    <scope>NUCLEOTIDE SEQUENCE</scope>
    <source>
        <strain evidence="4">KCTC 12344</strain>
    </source>
</reference>
<gene>
    <name evidence="5" type="ORF">E1742_03060</name>
    <name evidence="4" type="ORF">GCM10007388_42680</name>
</gene>
<name>A0A4P7B9N5_9BURK</name>
<dbReference type="SUPFAM" id="SSF55729">
    <property type="entry name" value="Acyl-CoA N-acyltransferases (Nat)"/>
    <property type="match status" value="1"/>
</dbReference>
<evidence type="ECO:0000313" key="6">
    <source>
        <dbReference type="Proteomes" id="UP000294359"/>
    </source>
</evidence>
<reference evidence="5 6" key="2">
    <citation type="submission" date="2019-03" db="EMBL/GenBank/DDBJ databases">
        <title>Draft Genome Sequences of Six Type Strains of the Genus Massilia.</title>
        <authorList>
            <person name="Miess H."/>
            <person name="Frediansyhah A."/>
            <person name="Gross H."/>
        </authorList>
    </citation>
    <scope>NUCLEOTIDE SEQUENCE [LARGE SCALE GENOMIC DNA]</scope>
    <source>
        <strain evidence="5 6">DSM 17505</strain>
    </source>
</reference>
<evidence type="ECO:0000313" key="7">
    <source>
        <dbReference type="Proteomes" id="UP000619512"/>
    </source>
</evidence>
<feature type="domain" description="N-acetyltransferase" evidence="3">
    <location>
        <begin position="5"/>
        <end position="179"/>
    </location>
</feature>
<dbReference type="InterPro" id="IPR016181">
    <property type="entry name" value="Acyl_CoA_acyltransferase"/>
</dbReference>
<dbReference type="GO" id="GO:0016747">
    <property type="term" value="F:acyltransferase activity, transferring groups other than amino-acyl groups"/>
    <property type="evidence" value="ECO:0007669"/>
    <property type="project" value="InterPro"/>
</dbReference>
<dbReference type="EMBL" id="BMWW01000009">
    <property type="protein sequence ID" value="GGZ04574.1"/>
    <property type="molecule type" value="Genomic_DNA"/>
</dbReference>
<protein>
    <submittedName>
        <fullName evidence="4 5">Acetyltransferase</fullName>
    </submittedName>
</protein>
<keyword evidence="6" id="KW-1185">Reference proteome</keyword>
<organism evidence="4 7">
    <name type="scientific">Pseudoduganella plicata</name>
    <dbReference type="NCBI Taxonomy" id="321984"/>
    <lineage>
        <taxon>Bacteria</taxon>
        <taxon>Pseudomonadati</taxon>
        <taxon>Pseudomonadota</taxon>
        <taxon>Betaproteobacteria</taxon>
        <taxon>Burkholderiales</taxon>
        <taxon>Oxalobacteraceae</taxon>
        <taxon>Telluria group</taxon>
        <taxon>Pseudoduganella</taxon>
    </lineage>
</organism>
<evidence type="ECO:0000256" key="1">
    <source>
        <dbReference type="ARBA" id="ARBA00022679"/>
    </source>
</evidence>
<keyword evidence="2" id="KW-0012">Acyltransferase</keyword>
<dbReference type="InterPro" id="IPR050832">
    <property type="entry name" value="Bact_Acetyltransf"/>
</dbReference>
<dbReference type="Pfam" id="PF00583">
    <property type="entry name" value="Acetyltransf_1"/>
    <property type="match status" value="1"/>
</dbReference>
<keyword evidence="1" id="KW-0808">Transferase</keyword>
<sequence>MPAAPRLRPARPEDVPALEALIARSGLGLSGGFYTDEQAAALTRHVFGVDTQLIADGTYFVIERDGVPVACGGWSRRATLFGGDRAKGAVDPLLDPATQAGRIRAFFVDPACARQGLGRMLLAHCERMAMAAGFAELEMAATMPGVPFYRDAGYRTVEEFVTAAGATVVPLARMRKRIG</sequence>
<evidence type="ECO:0000256" key="2">
    <source>
        <dbReference type="ARBA" id="ARBA00023315"/>
    </source>
</evidence>
<dbReference type="RefSeq" id="WP_134383501.1">
    <property type="nucleotide sequence ID" value="NZ_BMWW01000009.1"/>
</dbReference>
<dbReference type="PANTHER" id="PTHR43877:SF1">
    <property type="entry name" value="ACETYLTRANSFERASE"/>
    <property type="match status" value="1"/>
</dbReference>
<dbReference type="OrthoDB" id="9799296at2"/>
<dbReference type="InterPro" id="IPR000182">
    <property type="entry name" value="GNAT_dom"/>
</dbReference>